<evidence type="ECO:0000259" key="1">
    <source>
        <dbReference type="Pfam" id="PF13456"/>
    </source>
</evidence>
<evidence type="ECO:0000313" key="2">
    <source>
        <dbReference type="EMBL" id="KAF4353807.1"/>
    </source>
</evidence>
<dbReference type="InterPro" id="IPR002156">
    <property type="entry name" value="RNaseH_domain"/>
</dbReference>
<sequence>MEGLSWCLSLHMQPKFIFTDCLNLVSKVIGKWKDNSALSSLVSKIRQSFSYFPASSLHHLSRQFNVEAHHLAKEAIRQRRDS</sequence>
<gene>
    <name evidence="2" type="ORF">G4B88_009401</name>
</gene>
<dbReference type="EMBL" id="JAATIQ010000493">
    <property type="protein sequence ID" value="KAF4353807.1"/>
    <property type="molecule type" value="Genomic_DNA"/>
</dbReference>
<dbReference type="Gene3D" id="3.30.420.10">
    <property type="entry name" value="Ribonuclease H-like superfamily/Ribonuclease H"/>
    <property type="match status" value="1"/>
</dbReference>
<dbReference type="AlphaFoldDB" id="A0A7J6E5X1"/>
<dbReference type="GO" id="GO:0003676">
    <property type="term" value="F:nucleic acid binding"/>
    <property type="evidence" value="ECO:0007669"/>
    <property type="project" value="InterPro"/>
</dbReference>
<dbReference type="Pfam" id="PF13456">
    <property type="entry name" value="RVT_3"/>
    <property type="match status" value="1"/>
</dbReference>
<dbReference type="InterPro" id="IPR012337">
    <property type="entry name" value="RNaseH-like_sf"/>
</dbReference>
<comment type="caution">
    <text evidence="2">The sequence shown here is derived from an EMBL/GenBank/DDBJ whole genome shotgun (WGS) entry which is preliminary data.</text>
</comment>
<dbReference type="InterPro" id="IPR036397">
    <property type="entry name" value="RNaseH_sf"/>
</dbReference>
<organism evidence="2 3">
    <name type="scientific">Cannabis sativa</name>
    <name type="common">Hemp</name>
    <name type="synonym">Marijuana</name>
    <dbReference type="NCBI Taxonomy" id="3483"/>
    <lineage>
        <taxon>Eukaryota</taxon>
        <taxon>Viridiplantae</taxon>
        <taxon>Streptophyta</taxon>
        <taxon>Embryophyta</taxon>
        <taxon>Tracheophyta</taxon>
        <taxon>Spermatophyta</taxon>
        <taxon>Magnoliopsida</taxon>
        <taxon>eudicotyledons</taxon>
        <taxon>Gunneridae</taxon>
        <taxon>Pentapetalae</taxon>
        <taxon>rosids</taxon>
        <taxon>fabids</taxon>
        <taxon>Rosales</taxon>
        <taxon>Cannabaceae</taxon>
        <taxon>Cannabis</taxon>
    </lineage>
</organism>
<protein>
    <recommendedName>
        <fullName evidence="1">RNase H type-1 domain-containing protein</fullName>
    </recommendedName>
</protein>
<feature type="domain" description="RNase H type-1" evidence="1">
    <location>
        <begin position="2"/>
        <end position="75"/>
    </location>
</feature>
<dbReference type="Proteomes" id="UP000583929">
    <property type="component" value="Unassembled WGS sequence"/>
</dbReference>
<accession>A0A7J6E5X1</accession>
<reference evidence="2 3" key="1">
    <citation type="journal article" date="2020" name="bioRxiv">
        <title>Sequence and annotation of 42 cannabis genomes reveals extensive copy number variation in cannabinoid synthesis and pathogen resistance genes.</title>
        <authorList>
            <person name="Mckernan K.J."/>
            <person name="Helbert Y."/>
            <person name="Kane L.T."/>
            <person name="Ebling H."/>
            <person name="Zhang L."/>
            <person name="Liu B."/>
            <person name="Eaton Z."/>
            <person name="Mclaughlin S."/>
            <person name="Kingan S."/>
            <person name="Baybayan P."/>
            <person name="Concepcion G."/>
            <person name="Jordan M."/>
            <person name="Riva A."/>
            <person name="Barbazuk W."/>
            <person name="Harkins T."/>
        </authorList>
    </citation>
    <scope>NUCLEOTIDE SEQUENCE [LARGE SCALE GENOMIC DNA]</scope>
    <source>
        <strain evidence="3">cv. Jamaican Lion 4</strain>
        <tissue evidence="2">Leaf</tissue>
    </source>
</reference>
<evidence type="ECO:0000313" key="3">
    <source>
        <dbReference type="Proteomes" id="UP000583929"/>
    </source>
</evidence>
<dbReference type="SUPFAM" id="SSF53098">
    <property type="entry name" value="Ribonuclease H-like"/>
    <property type="match status" value="1"/>
</dbReference>
<name>A0A7J6E5X1_CANSA</name>
<dbReference type="GO" id="GO:0004523">
    <property type="term" value="F:RNA-DNA hybrid ribonuclease activity"/>
    <property type="evidence" value="ECO:0007669"/>
    <property type="project" value="InterPro"/>
</dbReference>
<proteinExistence type="predicted"/>
<keyword evidence="3" id="KW-1185">Reference proteome</keyword>